<organism evidence="2 3">
    <name type="scientific">Lentinula lateritia</name>
    <dbReference type="NCBI Taxonomy" id="40482"/>
    <lineage>
        <taxon>Eukaryota</taxon>
        <taxon>Fungi</taxon>
        <taxon>Dikarya</taxon>
        <taxon>Basidiomycota</taxon>
        <taxon>Agaricomycotina</taxon>
        <taxon>Agaricomycetes</taxon>
        <taxon>Agaricomycetidae</taxon>
        <taxon>Agaricales</taxon>
        <taxon>Marasmiineae</taxon>
        <taxon>Omphalotaceae</taxon>
        <taxon>Lentinula</taxon>
    </lineage>
</organism>
<evidence type="ECO:0000313" key="3">
    <source>
        <dbReference type="Proteomes" id="UP001150238"/>
    </source>
</evidence>
<feature type="region of interest" description="Disordered" evidence="1">
    <location>
        <begin position="1"/>
        <end position="75"/>
    </location>
</feature>
<proteinExistence type="predicted"/>
<evidence type="ECO:0000313" key="2">
    <source>
        <dbReference type="EMBL" id="KAJ4463803.1"/>
    </source>
</evidence>
<dbReference type="EMBL" id="JANVFS010000066">
    <property type="protein sequence ID" value="KAJ4463803.1"/>
    <property type="molecule type" value="Genomic_DNA"/>
</dbReference>
<reference evidence="2" key="1">
    <citation type="submission" date="2022-08" db="EMBL/GenBank/DDBJ databases">
        <authorList>
            <consortium name="DOE Joint Genome Institute"/>
            <person name="Min B."/>
            <person name="Riley R."/>
            <person name="Sierra-Patev S."/>
            <person name="Naranjo-Ortiz M."/>
            <person name="Looney B."/>
            <person name="Konkel Z."/>
            <person name="Slot J.C."/>
            <person name="Sakamoto Y."/>
            <person name="Steenwyk J.L."/>
            <person name="Rokas A."/>
            <person name="Carro J."/>
            <person name="Camarero S."/>
            <person name="Ferreira P."/>
            <person name="Molpeceres G."/>
            <person name="Ruiz-Duenas F.J."/>
            <person name="Serrano A."/>
            <person name="Henrissat B."/>
            <person name="Drula E."/>
            <person name="Hughes K.W."/>
            <person name="Mata J.L."/>
            <person name="Ishikawa N.K."/>
            <person name="Vargas-Isla R."/>
            <person name="Ushijima S."/>
            <person name="Smith C.A."/>
            <person name="Ahrendt S."/>
            <person name="Andreopoulos W."/>
            <person name="He G."/>
            <person name="Labutti K."/>
            <person name="Lipzen A."/>
            <person name="Ng V."/>
            <person name="Sandor L."/>
            <person name="Barry K."/>
            <person name="Martinez A.T."/>
            <person name="Xiao Y."/>
            <person name="Gibbons J.G."/>
            <person name="Terashima K."/>
            <person name="Hibbett D.S."/>
            <person name="Grigoriev I.V."/>
        </authorList>
    </citation>
    <scope>NUCLEOTIDE SEQUENCE</scope>
    <source>
        <strain evidence="2">Sp2 HRB7682 ss15</strain>
    </source>
</reference>
<protein>
    <submittedName>
        <fullName evidence="2">Uncharacterized protein</fullName>
    </submittedName>
</protein>
<name>A0A9W8ZQZ8_9AGAR</name>
<dbReference type="AlphaFoldDB" id="A0A9W8ZQZ8"/>
<comment type="caution">
    <text evidence="2">The sequence shown here is derived from an EMBL/GenBank/DDBJ whole genome shotgun (WGS) entry which is preliminary data.</text>
</comment>
<gene>
    <name evidence="2" type="ORF">C8J55DRAFT_494206</name>
</gene>
<feature type="compositionally biased region" description="Polar residues" evidence="1">
    <location>
        <begin position="1"/>
        <end position="13"/>
    </location>
</feature>
<feature type="compositionally biased region" description="Basic residues" evidence="1">
    <location>
        <begin position="60"/>
        <end position="70"/>
    </location>
</feature>
<reference evidence="2" key="2">
    <citation type="journal article" date="2023" name="Proc. Natl. Acad. Sci. U.S.A.">
        <title>A global phylogenomic analysis of the shiitake genus Lentinula.</title>
        <authorList>
            <person name="Sierra-Patev S."/>
            <person name="Min B."/>
            <person name="Naranjo-Ortiz M."/>
            <person name="Looney B."/>
            <person name="Konkel Z."/>
            <person name="Slot J.C."/>
            <person name="Sakamoto Y."/>
            <person name="Steenwyk J.L."/>
            <person name="Rokas A."/>
            <person name="Carro J."/>
            <person name="Camarero S."/>
            <person name="Ferreira P."/>
            <person name="Molpeceres G."/>
            <person name="Ruiz-Duenas F.J."/>
            <person name="Serrano A."/>
            <person name="Henrissat B."/>
            <person name="Drula E."/>
            <person name="Hughes K.W."/>
            <person name="Mata J.L."/>
            <person name="Ishikawa N.K."/>
            <person name="Vargas-Isla R."/>
            <person name="Ushijima S."/>
            <person name="Smith C.A."/>
            <person name="Donoghue J."/>
            <person name="Ahrendt S."/>
            <person name="Andreopoulos W."/>
            <person name="He G."/>
            <person name="LaButti K."/>
            <person name="Lipzen A."/>
            <person name="Ng V."/>
            <person name="Riley R."/>
            <person name="Sandor L."/>
            <person name="Barry K."/>
            <person name="Martinez A.T."/>
            <person name="Xiao Y."/>
            <person name="Gibbons J.G."/>
            <person name="Terashima K."/>
            <person name="Grigoriev I.V."/>
            <person name="Hibbett D."/>
        </authorList>
    </citation>
    <scope>NUCLEOTIDE SEQUENCE</scope>
    <source>
        <strain evidence="2">Sp2 HRB7682 ss15</strain>
    </source>
</reference>
<dbReference type="Proteomes" id="UP001150238">
    <property type="component" value="Unassembled WGS sequence"/>
</dbReference>
<accession>A0A9W8ZQZ8</accession>
<sequence>MPVSPATSPTSLGTFLPFPSTKTEPSKGEGLPPTSGSSVKTLPGDYDGIQSRDGGQVIRGRGRSNRNRVIKGKESSMKRRFQGTRTGIYVSGMLGGSKEGITLDLVCRVGIVIQKTTRRPKMQFTMGKVSLGQVTQNEVDNGGKTFRSVMETMIQ</sequence>
<evidence type="ECO:0000256" key="1">
    <source>
        <dbReference type="SAM" id="MobiDB-lite"/>
    </source>
</evidence>